<reference evidence="1" key="1">
    <citation type="submission" date="2014-09" db="EMBL/GenBank/DDBJ databases">
        <authorList>
            <person name="Magalhaes I.L.F."/>
            <person name="Oliveira U."/>
            <person name="Santos F.R."/>
            <person name="Vidigal T.H.D.A."/>
            <person name="Brescovit A.D."/>
            <person name="Santos A.J."/>
        </authorList>
    </citation>
    <scope>NUCLEOTIDE SEQUENCE</scope>
    <source>
        <tissue evidence="1">Shoot tissue taken approximately 20 cm above the soil surface</tissue>
    </source>
</reference>
<organism evidence="1">
    <name type="scientific">Arundo donax</name>
    <name type="common">Giant reed</name>
    <name type="synonym">Donax arundinaceus</name>
    <dbReference type="NCBI Taxonomy" id="35708"/>
    <lineage>
        <taxon>Eukaryota</taxon>
        <taxon>Viridiplantae</taxon>
        <taxon>Streptophyta</taxon>
        <taxon>Embryophyta</taxon>
        <taxon>Tracheophyta</taxon>
        <taxon>Spermatophyta</taxon>
        <taxon>Magnoliopsida</taxon>
        <taxon>Liliopsida</taxon>
        <taxon>Poales</taxon>
        <taxon>Poaceae</taxon>
        <taxon>PACMAD clade</taxon>
        <taxon>Arundinoideae</taxon>
        <taxon>Arundineae</taxon>
        <taxon>Arundo</taxon>
    </lineage>
</organism>
<sequence>MEVFTIAAWEIWNLRNGKIFEQQQPTVQLWIVKFKEQVLLHLHRVSEGMKQQILQWIQLFH</sequence>
<reference evidence="1" key="2">
    <citation type="journal article" date="2015" name="Data Brief">
        <title>Shoot transcriptome of the giant reed, Arundo donax.</title>
        <authorList>
            <person name="Barrero R.A."/>
            <person name="Guerrero F.D."/>
            <person name="Moolhuijzen P."/>
            <person name="Goolsby J.A."/>
            <person name="Tidwell J."/>
            <person name="Bellgard S.E."/>
            <person name="Bellgard M.I."/>
        </authorList>
    </citation>
    <scope>NUCLEOTIDE SEQUENCE</scope>
    <source>
        <tissue evidence="1">Shoot tissue taken approximately 20 cm above the soil surface</tissue>
    </source>
</reference>
<dbReference type="AlphaFoldDB" id="A0A0A9HPG2"/>
<protein>
    <submittedName>
        <fullName evidence="1">Uncharacterized protein</fullName>
    </submittedName>
</protein>
<name>A0A0A9HPG2_ARUDO</name>
<proteinExistence type="predicted"/>
<accession>A0A0A9HPG2</accession>
<evidence type="ECO:0000313" key="1">
    <source>
        <dbReference type="EMBL" id="JAE39025.1"/>
    </source>
</evidence>
<dbReference type="EMBL" id="GBRH01158871">
    <property type="protein sequence ID" value="JAE39025.1"/>
    <property type="molecule type" value="Transcribed_RNA"/>
</dbReference>